<dbReference type="SMART" id="SM00448">
    <property type="entry name" value="REC"/>
    <property type="match status" value="1"/>
</dbReference>
<dbReference type="PROSITE" id="PS50110">
    <property type="entry name" value="RESPONSE_REGULATORY"/>
    <property type="match status" value="1"/>
</dbReference>
<evidence type="ECO:0000313" key="3">
    <source>
        <dbReference type="EMBL" id="KKP30145.1"/>
    </source>
</evidence>
<keyword evidence="1" id="KW-0597">Phosphoprotein</keyword>
<dbReference type="Proteomes" id="UP000034934">
    <property type="component" value="Unassembled WGS sequence"/>
</dbReference>
<comment type="caution">
    <text evidence="3">The sequence shown here is derived from an EMBL/GenBank/DDBJ whole genome shotgun (WGS) entry which is preliminary data.</text>
</comment>
<dbReference type="CDD" id="cd00156">
    <property type="entry name" value="REC"/>
    <property type="match status" value="1"/>
</dbReference>
<sequence length="144" mass="16865">MVTNQNTRKILLIDNNEMLRIYFRDIFWIHGNNDLYEIDVVSSFEEAEKKLEYKETKPDIIFLDIVMSVNGTDNSIENEINRSLSFIKKIKDNKSLSDIKIIIYSDQKEKLVKEKVVGLDISGYLIKGELLPKDVVKFVDKIYE</sequence>
<dbReference type="SUPFAM" id="SSF52172">
    <property type="entry name" value="CheY-like"/>
    <property type="match status" value="1"/>
</dbReference>
<dbReference type="EMBL" id="LBOG01000004">
    <property type="protein sequence ID" value="KKP30145.1"/>
    <property type="molecule type" value="Genomic_DNA"/>
</dbReference>
<feature type="domain" description="Response regulatory" evidence="2">
    <location>
        <begin position="9"/>
        <end position="142"/>
    </location>
</feature>
<evidence type="ECO:0000313" key="4">
    <source>
        <dbReference type="Proteomes" id="UP000034934"/>
    </source>
</evidence>
<proteinExistence type="predicted"/>
<evidence type="ECO:0000259" key="2">
    <source>
        <dbReference type="PROSITE" id="PS50110"/>
    </source>
</evidence>
<accession>A0A0G0AU71</accession>
<dbReference type="GO" id="GO:0000160">
    <property type="term" value="P:phosphorelay signal transduction system"/>
    <property type="evidence" value="ECO:0007669"/>
    <property type="project" value="InterPro"/>
</dbReference>
<evidence type="ECO:0000256" key="1">
    <source>
        <dbReference type="PROSITE-ProRule" id="PRU00169"/>
    </source>
</evidence>
<feature type="modified residue" description="4-aspartylphosphate" evidence="1">
    <location>
        <position position="64"/>
    </location>
</feature>
<dbReference type="InterPro" id="IPR001789">
    <property type="entry name" value="Sig_transdc_resp-reg_receiver"/>
</dbReference>
<reference evidence="3 4" key="1">
    <citation type="journal article" date="2015" name="Nature">
        <title>rRNA introns, odd ribosomes, and small enigmatic genomes across a large radiation of phyla.</title>
        <authorList>
            <person name="Brown C.T."/>
            <person name="Hug L.A."/>
            <person name="Thomas B.C."/>
            <person name="Sharon I."/>
            <person name="Castelle C.J."/>
            <person name="Singh A."/>
            <person name="Wilkins M.J."/>
            <person name="Williams K.H."/>
            <person name="Banfield J.F."/>
        </authorList>
    </citation>
    <scope>NUCLEOTIDE SEQUENCE [LARGE SCALE GENOMIC DNA]</scope>
</reference>
<dbReference type="InterPro" id="IPR011006">
    <property type="entry name" value="CheY-like_superfamily"/>
</dbReference>
<organism evidence="3 4">
    <name type="scientific">Candidatus Nomurabacteria bacterium GW2011_GWF1_31_48</name>
    <dbReference type="NCBI Taxonomy" id="1618767"/>
    <lineage>
        <taxon>Bacteria</taxon>
        <taxon>Candidatus Nomuraibacteriota</taxon>
    </lineage>
</organism>
<dbReference type="Gene3D" id="3.40.50.2300">
    <property type="match status" value="1"/>
</dbReference>
<gene>
    <name evidence="3" type="ORF">UR19_C0004G0053</name>
</gene>
<dbReference type="AlphaFoldDB" id="A0A0G0AU71"/>
<name>A0A0G0AU71_9BACT</name>
<protein>
    <recommendedName>
        <fullName evidence="2">Response regulatory domain-containing protein</fullName>
    </recommendedName>
</protein>